<evidence type="ECO:0000256" key="8">
    <source>
        <dbReference type="ARBA" id="ARBA00038436"/>
    </source>
</evidence>
<evidence type="ECO:0000313" key="12">
    <source>
        <dbReference type="Proteomes" id="UP001559025"/>
    </source>
</evidence>
<keyword evidence="3" id="KW-1003">Cell membrane</keyword>
<evidence type="ECO:0000256" key="4">
    <source>
        <dbReference type="ARBA" id="ARBA00022519"/>
    </source>
</evidence>
<sequence length="167" mass="17770">MRGLFLNIAALLDRITRAACMVAVLLLVAAVLTIVVLRYGFGVGYIGLQDFANYAFAILLALSVPVCLAQGGHVRVEVISERMGPSYLRIADAVALVLFLIPAFGLLIWAYWPELRYAWQIREASIETGGLPGLYLVKTTLPIAAGLTIVQGIAAVLRAGPGEGASS</sequence>
<feature type="transmembrane region" description="Helical" evidence="9">
    <location>
        <begin position="51"/>
        <end position="69"/>
    </location>
</feature>
<feature type="transmembrane region" description="Helical" evidence="9">
    <location>
        <begin position="20"/>
        <end position="39"/>
    </location>
</feature>
<evidence type="ECO:0000256" key="2">
    <source>
        <dbReference type="ARBA" id="ARBA00022448"/>
    </source>
</evidence>
<comment type="similarity">
    <text evidence="8 9">Belongs to the TRAP transporter small permease family.</text>
</comment>
<evidence type="ECO:0000313" key="11">
    <source>
        <dbReference type="EMBL" id="MEX4005831.1"/>
    </source>
</evidence>
<evidence type="ECO:0000256" key="5">
    <source>
        <dbReference type="ARBA" id="ARBA00022692"/>
    </source>
</evidence>
<gene>
    <name evidence="11" type="ORF">V1479_00865</name>
</gene>
<keyword evidence="12" id="KW-1185">Reference proteome</keyword>
<comment type="subunit">
    <text evidence="9">The complex comprises the extracytoplasmic solute receptor protein and the two transmembrane proteins.</text>
</comment>
<comment type="caution">
    <text evidence="11">The sequence shown here is derived from an EMBL/GenBank/DDBJ whole genome shotgun (WGS) entry which is preliminary data.</text>
</comment>
<dbReference type="EMBL" id="JAZHFV010000001">
    <property type="protein sequence ID" value="MEX4005831.1"/>
    <property type="molecule type" value="Genomic_DNA"/>
</dbReference>
<keyword evidence="7 9" id="KW-0472">Membrane</keyword>
<feature type="transmembrane region" description="Helical" evidence="9">
    <location>
        <begin position="90"/>
        <end position="112"/>
    </location>
</feature>
<proteinExistence type="inferred from homology"/>
<protein>
    <recommendedName>
        <fullName evidence="9">TRAP transporter small permease protein</fullName>
    </recommendedName>
</protein>
<evidence type="ECO:0000256" key="1">
    <source>
        <dbReference type="ARBA" id="ARBA00004429"/>
    </source>
</evidence>
<evidence type="ECO:0000256" key="9">
    <source>
        <dbReference type="RuleBase" id="RU369079"/>
    </source>
</evidence>
<dbReference type="PANTHER" id="PTHR35011">
    <property type="entry name" value="2,3-DIKETO-L-GULONATE TRAP TRANSPORTER SMALL PERMEASE PROTEIN YIAM"/>
    <property type="match status" value="1"/>
</dbReference>
<evidence type="ECO:0000256" key="7">
    <source>
        <dbReference type="ARBA" id="ARBA00023136"/>
    </source>
</evidence>
<organism evidence="11 12">
    <name type="scientific">Neoaquamicrobium sediminum</name>
    <dbReference type="NCBI Taxonomy" id="1849104"/>
    <lineage>
        <taxon>Bacteria</taxon>
        <taxon>Pseudomonadati</taxon>
        <taxon>Pseudomonadota</taxon>
        <taxon>Alphaproteobacteria</taxon>
        <taxon>Hyphomicrobiales</taxon>
        <taxon>Phyllobacteriaceae</taxon>
        <taxon>Neoaquamicrobium</taxon>
    </lineage>
</organism>
<dbReference type="InterPro" id="IPR055348">
    <property type="entry name" value="DctQ"/>
</dbReference>
<dbReference type="InterPro" id="IPR007387">
    <property type="entry name" value="TRAP_DctQ"/>
</dbReference>
<dbReference type="Proteomes" id="UP001559025">
    <property type="component" value="Unassembled WGS sequence"/>
</dbReference>
<comment type="function">
    <text evidence="9">Part of the tripartite ATP-independent periplasmic (TRAP) transport system.</text>
</comment>
<feature type="domain" description="Tripartite ATP-independent periplasmic transporters DctQ component" evidence="10">
    <location>
        <begin position="27"/>
        <end position="158"/>
    </location>
</feature>
<dbReference type="Pfam" id="PF04290">
    <property type="entry name" value="DctQ"/>
    <property type="match status" value="1"/>
</dbReference>
<accession>A0ABV3WNB1</accession>
<keyword evidence="6 9" id="KW-1133">Transmembrane helix</keyword>
<keyword evidence="4 9" id="KW-0997">Cell inner membrane</keyword>
<keyword evidence="5 9" id="KW-0812">Transmembrane</keyword>
<keyword evidence="2 9" id="KW-0813">Transport</keyword>
<evidence type="ECO:0000256" key="6">
    <source>
        <dbReference type="ARBA" id="ARBA00022989"/>
    </source>
</evidence>
<comment type="subcellular location">
    <subcellularLocation>
        <location evidence="1 9">Cell inner membrane</location>
        <topology evidence="1 9">Multi-pass membrane protein</topology>
    </subcellularLocation>
</comment>
<evidence type="ECO:0000256" key="3">
    <source>
        <dbReference type="ARBA" id="ARBA00022475"/>
    </source>
</evidence>
<feature type="transmembrane region" description="Helical" evidence="9">
    <location>
        <begin position="132"/>
        <end position="157"/>
    </location>
</feature>
<dbReference type="RefSeq" id="WP_368801262.1">
    <property type="nucleotide sequence ID" value="NZ_JAZHFV010000001.1"/>
</dbReference>
<name>A0ABV3WNB1_9HYPH</name>
<evidence type="ECO:0000259" key="10">
    <source>
        <dbReference type="Pfam" id="PF04290"/>
    </source>
</evidence>
<dbReference type="PANTHER" id="PTHR35011:SF4">
    <property type="entry name" value="SLL1102 PROTEIN"/>
    <property type="match status" value="1"/>
</dbReference>
<reference evidence="11 12" key="1">
    <citation type="submission" date="2024-01" db="EMBL/GenBank/DDBJ databases">
        <title>New evidence supports the origin of RcGTA from prophage.</title>
        <authorList>
            <person name="Xu Y."/>
            <person name="Liu B."/>
            <person name="Chen F."/>
        </authorList>
    </citation>
    <scope>NUCLEOTIDE SEQUENCE [LARGE SCALE GENOMIC DNA]</scope>
    <source>
        <strain evidence="11 12">CBW1107-2</strain>
    </source>
</reference>